<comment type="pathway">
    <text evidence="1">Cofactor biosynthesis; thiamine diphosphate biosynthesis.</text>
</comment>
<accession>F8AB37</accession>
<keyword evidence="3 9" id="KW-0808">Transferase</keyword>
<dbReference type="EMBL" id="CP002683">
    <property type="protein sequence ID" value="AEH44406.1"/>
    <property type="molecule type" value="Genomic_DNA"/>
</dbReference>
<feature type="domain" description="Thiamine-phosphate synthase ThiN" evidence="8">
    <location>
        <begin position="279"/>
        <end position="446"/>
    </location>
</feature>
<dbReference type="SUPFAM" id="SSF53613">
    <property type="entry name" value="Ribokinase-like"/>
    <property type="match status" value="1"/>
</dbReference>
<dbReference type="InterPro" id="IPR004399">
    <property type="entry name" value="HMP/HMP-P_kinase_dom"/>
</dbReference>
<dbReference type="NCBIfam" id="TIGR00097">
    <property type="entry name" value="HMP-P_kinase"/>
    <property type="match status" value="1"/>
</dbReference>
<dbReference type="STRING" id="667014.Thein_0524"/>
<dbReference type="eggNOG" id="COG1992">
    <property type="taxonomic scope" value="Bacteria"/>
</dbReference>
<keyword evidence="4" id="KW-0547">Nucleotide-binding</keyword>
<dbReference type="Pfam" id="PF10120">
    <property type="entry name" value="ThiN"/>
    <property type="match status" value="1"/>
</dbReference>
<dbReference type="OrthoDB" id="9810880at2"/>
<dbReference type="GO" id="GO:0005524">
    <property type="term" value="F:ATP binding"/>
    <property type="evidence" value="ECO:0007669"/>
    <property type="project" value="UniProtKB-KW"/>
</dbReference>
<evidence type="ECO:0000256" key="4">
    <source>
        <dbReference type="ARBA" id="ARBA00022741"/>
    </source>
</evidence>
<keyword evidence="5 9" id="KW-0418">Kinase</keyword>
<evidence type="ECO:0000259" key="7">
    <source>
        <dbReference type="Pfam" id="PF08543"/>
    </source>
</evidence>
<evidence type="ECO:0000256" key="5">
    <source>
        <dbReference type="ARBA" id="ARBA00022777"/>
    </source>
</evidence>
<dbReference type="KEGG" id="tid:Thein_0524"/>
<dbReference type="InterPro" id="IPR013749">
    <property type="entry name" value="PM/HMP-P_kinase-1"/>
</dbReference>
<dbReference type="Gene3D" id="3.40.225.10">
    <property type="entry name" value="Class II aldolase/adducin N-terminal domain"/>
    <property type="match status" value="1"/>
</dbReference>
<dbReference type="GO" id="GO:0008902">
    <property type="term" value="F:hydroxymethylpyrimidine kinase activity"/>
    <property type="evidence" value="ECO:0007669"/>
    <property type="project" value="UniProtKB-EC"/>
</dbReference>
<gene>
    <name evidence="9" type="ordered locus">Thein_0524</name>
</gene>
<dbReference type="InParanoid" id="F8AB37"/>
<dbReference type="PATRIC" id="fig|667014.3.peg.543"/>
<dbReference type="EC" id="2.7.1.49" evidence="2"/>
<dbReference type="GO" id="GO:0005829">
    <property type="term" value="C:cytosol"/>
    <property type="evidence" value="ECO:0007669"/>
    <property type="project" value="TreeGrafter"/>
</dbReference>
<dbReference type="SUPFAM" id="SSF53639">
    <property type="entry name" value="AraD/HMP-PK domain-like"/>
    <property type="match status" value="1"/>
</dbReference>
<evidence type="ECO:0000256" key="3">
    <source>
        <dbReference type="ARBA" id="ARBA00022679"/>
    </source>
</evidence>
<evidence type="ECO:0000256" key="2">
    <source>
        <dbReference type="ARBA" id="ARBA00012135"/>
    </source>
</evidence>
<dbReference type="Proteomes" id="UP000006793">
    <property type="component" value="Chromosome"/>
</dbReference>
<evidence type="ECO:0000259" key="8">
    <source>
        <dbReference type="Pfam" id="PF10120"/>
    </source>
</evidence>
<evidence type="ECO:0000313" key="10">
    <source>
        <dbReference type="Proteomes" id="UP000006793"/>
    </source>
</evidence>
<sequence length="449" mass="48478">MGLIFLSMRRVICATIAGSDPSGGAGLQTDLRVFTLLGAFGQTVITALTVQNSLGVKDWMAVPADMVKAQLEALFEDLPPMAIKTGMLANASIIKAIAEVLRDHLVPLVIDPVMLAKSGDPLLEEEAVSALISELFPLATVITPNLPEAEFILKEKITDVREALEKLKKLGPKAVIIKGGHRKDEKATDYLYDGRDIFTFSARRIEGKIGHGTGCTFSAAITVGLAKDLSLPEATKIAKDFVTLGLEAARLAPLGKGISPLDHLVHYDRLVEAPKILRELEEAAEFFCSHEVRPLIPEVQSNLAFALPLAKTHEEVAAFPGRIVGLGAGARPVGCPKFGASRHIANVVLAAMQFDPQRRAAMNIRFSEELLRKAKELGFSLGEFSRAEEPQDVKAKEGSTLAWGVTKVCKDLGFVPDFIADRGEVGKEPMIRILGKTPLEVVNKALKLL</sequence>
<dbReference type="HOGENOM" id="CLU_035788_0_0_0"/>
<evidence type="ECO:0000256" key="1">
    <source>
        <dbReference type="ARBA" id="ARBA00004948"/>
    </source>
</evidence>
<name>F8AB37_THEID</name>
<evidence type="ECO:0000313" key="9">
    <source>
        <dbReference type="EMBL" id="AEH44406.1"/>
    </source>
</evidence>
<dbReference type="InterPro" id="IPR036409">
    <property type="entry name" value="Aldolase_II/adducin_N_sf"/>
</dbReference>
<organism evidence="9 10">
    <name type="scientific">Thermodesulfatator indicus (strain DSM 15286 / JCM 11887 / CIR29812)</name>
    <dbReference type="NCBI Taxonomy" id="667014"/>
    <lineage>
        <taxon>Bacteria</taxon>
        <taxon>Pseudomonadati</taxon>
        <taxon>Thermodesulfobacteriota</taxon>
        <taxon>Thermodesulfobacteria</taxon>
        <taxon>Thermodesulfobacteriales</taxon>
        <taxon>Thermodesulfatatoraceae</taxon>
        <taxon>Thermodesulfatator</taxon>
    </lineage>
</organism>
<dbReference type="InterPro" id="IPR019293">
    <property type="entry name" value="ThiN"/>
</dbReference>
<dbReference type="AlphaFoldDB" id="F8AB37"/>
<protein>
    <recommendedName>
        <fullName evidence="2">hydroxymethylpyrimidine kinase</fullName>
        <ecNumber evidence="2">2.7.1.49</ecNumber>
    </recommendedName>
</protein>
<dbReference type="PANTHER" id="PTHR20858:SF17">
    <property type="entry name" value="HYDROXYMETHYLPYRIMIDINE_PHOSPHOMETHYLPYRIMIDINE KINASE THI20-RELATED"/>
    <property type="match status" value="1"/>
</dbReference>
<dbReference type="FunFam" id="3.40.1190.20:FF:000003">
    <property type="entry name" value="Phosphomethylpyrimidine kinase ThiD"/>
    <property type="match status" value="1"/>
</dbReference>
<dbReference type="Pfam" id="PF08543">
    <property type="entry name" value="Phos_pyr_kin"/>
    <property type="match status" value="1"/>
</dbReference>
<keyword evidence="6" id="KW-0067">ATP-binding</keyword>
<dbReference type="Gene3D" id="3.40.1190.20">
    <property type="match status" value="1"/>
</dbReference>
<dbReference type="PANTHER" id="PTHR20858">
    <property type="entry name" value="PHOSPHOMETHYLPYRIMIDINE KINASE"/>
    <property type="match status" value="1"/>
</dbReference>
<evidence type="ECO:0000256" key="6">
    <source>
        <dbReference type="ARBA" id="ARBA00022840"/>
    </source>
</evidence>
<dbReference type="CDD" id="cd01169">
    <property type="entry name" value="HMPP_kinase"/>
    <property type="match status" value="1"/>
</dbReference>
<keyword evidence="10" id="KW-1185">Reference proteome</keyword>
<dbReference type="PaxDb" id="667014-Thein_0524"/>
<dbReference type="eggNOG" id="COG0351">
    <property type="taxonomic scope" value="Bacteria"/>
</dbReference>
<dbReference type="FunCoup" id="F8AB37">
    <property type="interactions" value="391"/>
</dbReference>
<reference evidence="9 10" key="2">
    <citation type="journal article" date="2012" name="Stand. Genomic Sci.">
        <title>Complete genome sequence of the thermophilic sulfate-reducing ocean bacterium Thermodesulfatator indicus type strain (CIR29812(T)).</title>
        <authorList>
            <person name="Anderson I."/>
            <person name="Saunders E."/>
            <person name="Lapidus A."/>
            <person name="Nolan M."/>
            <person name="Lucas S."/>
            <person name="Tice H."/>
            <person name="Del Rio T.G."/>
            <person name="Cheng J.F."/>
            <person name="Han C."/>
            <person name="Tapia R."/>
            <person name="Goodwin L.A."/>
            <person name="Pitluck S."/>
            <person name="Liolios K."/>
            <person name="Mavromatis K."/>
            <person name="Pagani I."/>
            <person name="Ivanova N."/>
            <person name="Mikhailova N."/>
            <person name="Pati A."/>
            <person name="Chen A."/>
            <person name="Palaniappan K."/>
            <person name="Land M."/>
            <person name="Hauser L."/>
            <person name="Jeffries C.D."/>
            <person name="Chang Y.J."/>
            <person name="Brambilla E.M."/>
            <person name="Rohde M."/>
            <person name="Spring S."/>
            <person name="Goker M."/>
            <person name="Detter J.C."/>
            <person name="Woyke T."/>
            <person name="Bristow J."/>
            <person name="Eisen J.A."/>
            <person name="Markowitz V."/>
            <person name="Hugenholtz P."/>
            <person name="Kyrpides N.C."/>
            <person name="Klenk H.P."/>
        </authorList>
    </citation>
    <scope>NUCLEOTIDE SEQUENCE [LARGE SCALE GENOMIC DNA]</scope>
    <source>
        <strain evidence="10">DSM 15286 / JCM 11887 / CIR29812</strain>
    </source>
</reference>
<feature type="domain" description="Pyridoxamine kinase/Phosphomethylpyrimidine kinase" evidence="7">
    <location>
        <begin position="20"/>
        <end position="261"/>
    </location>
</feature>
<dbReference type="GO" id="GO:0008972">
    <property type="term" value="F:phosphomethylpyrimidine kinase activity"/>
    <property type="evidence" value="ECO:0007669"/>
    <property type="project" value="InterPro"/>
</dbReference>
<proteinExistence type="predicted"/>
<dbReference type="InterPro" id="IPR029056">
    <property type="entry name" value="Ribokinase-like"/>
</dbReference>
<dbReference type="GO" id="GO:0009228">
    <property type="term" value="P:thiamine biosynthetic process"/>
    <property type="evidence" value="ECO:0007669"/>
    <property type="project" value="InterPro"/>
</dbReference>
<reference evidence="10" key="1">
    <citation type="submission" date="2011-04" db="EMBL/GenBank/DDBJ databases">
        <title>The complete genome of Thermodesulfatator indicus DSM 15286.</title>
        <authorList>
            <person name="Lucas S."/>
            <person name="Copeland A."/>
            <person name="Lapidus A."/>
            <person name="Bruce D."/>
            <person name="Goodwin L."/>
            <person name="Pitluck S."/>
            <person name="Peters L."/>
            <person name="Kyrpides N."/>
            <person name="Mavromatis K."/>
            <person name="Pagani I."/>
            <person name="Ivanova N."/>
            <person name="Saunders L."/>
            <person name="Detter J.C."/>
            <person name="Tapia R."/>
            <person name="Han C."/>
            <person name="Land M."/>
            <person name="Hauser L."/>
            <person name="Markowitz V."/>
            <person name="Cheng J.-F."/>
            <person name="Hugenholtz P."/>
            <person name="Woyke T."/>
            <person name="Wu D."/>
            <person name="Spring S."/>
            <person name="Schroeder M."/>
            <person name="Brambilla E."/>
            <person name="Klenk H.-P."/>
            <person name="Eisen J.A."/>
        </authorList>
    </citation>
    <scope>NUCLEOTIDE SEQUENCE [LARGE SCALE GENOMIC DNA]</scope>
    <source>
        <strain evidence="10">DSM 15286 / JCM 11887 / CIR29812</strain>
    </source>
</reference>